<comment type="caution">
    <text evidence="2">The sequence shown here is derived from an EMBL/GenBank/DDBJ whole genome shotgun (WGS) entry which is preliminary data.</text>
</comment>
<dbReference type="AlphaFoldDB" id="A0A5J9TYN3"/>
<name>A0A5J9TYN3_9POAL</name>
<proteinExistence type="predicted"/>
<dbReference type="EMBL" id="RWGY01000031">
    <property type="protein sequence ID" value="TVU16446.1"/>
    <property type="molecule type" value="Genomic_DNA"/>
</dbReference>
<feature type="region of interest" description="Disordered" evidence="1">
    <location>
        <begin position="43"/>
        <end position="62"/>
    </location>
</feature>
<gene>
    <name evidence="2" type="ORF">EJB05_40011</name>
</gene>
<protein>
    <submittedName>
        <fullName evidence="2">Uncharacterized protein</fullName>
    </submittedName>
</protein>
<organism evidence="2 3">
    <name type="scientific">Eragrostis curvula</name>
    <name type="common">weeping love grass</name>
    <dbReference type="NCBI Taxonomy" id="38414"/>
    <lineage>
        <taxon>Eukaryota</taxon>
        <taxon>Viridiplantae</taxon>
        <taxon>Streptophyta</taxon>
        <taxon>Embryophyta</taxon>
        <taxon>Tracheophyta</taxon>
        <taxon>Spermatophyta</taxon>
        <taxon>Magnoliopsida</taxon>
        <taxon>Liliopsida</taxon>
        <taxon>Poales</taxon>
        <taxon>Poaceae</taxon>
        <taxon>PACMAD clade</taxon>
        <taxon>Chloridoideae</taxon>
        <taxon>Eragrostideae</taxon>
        <taxon>Eragrostidinae</taxon>
        <taxon>Eragrostis</taxon>
    </lineage>
</organism>
<reference evidence="2 3" key="1">
    <citation type="journal article" date="2019" name="Sci. Rep.">
        <title>A high-quality genome of Eragrostis curvula grass provides insights into Poaceae evolution and supports new strategies to enhance forage quality.</title>
        <authorList>
            <person name="Carballo J."/>
            <person name="Santos B.A.C.M."/>
            <person name="Zappacosta D."/>
            <person name="Garbus I."/>
            <person name="Selva J.P."/>
            <person name="Gallo C.A."/>
            <person name="Diaz A."/>
            <person name="Albertini E."/>
            <person name="Caccamo M."/>
            <person name="Echenique V."/>
        </authorList>
    </citation>
    <scope>NUCLEOTIDE SEQUENCE [LARGE SCALE GENOMIC DNA]</scope>
    <source>
        <strain evidence="3">cv. Victoria</strain>
        <tissue evidence="2">Leaf</tissue>
    </source>
</reference>
<evidence type="ECO:0000256" key="1">
    <source>
        <dbReference type="SAM" id="MobiDB-lite"/>
    </source>
</evidence>
<sequence>MGELSPLFRFARARGAQILSPAGSASIPFDPIRFDWEEEGNFEEKGRAPGCAMAQAPNSIQS</sequence>
<dbReference type="Gramene" id="TVU16446">
    <property type="protein sequence ID" value="TVU16446"/>
    <property type="gene ID" value="EJB05_40011"/>
</dbReference>
<evidence type="ECO:0000313" key="2">
    <source>
        <dbReference type="EMBL" id="TVU16446.1"/>
    </source>
</evidence>
<dbReference type="Proteomes" id="UP000324897">
    <property type="component" value="Unassembled WGS sequence"/>
</dbReference>
<keyword evidence="3" id="KW-1185">Reference proteome</keyword>
<accession>A0A5J9TYN3</accession>
<evidence type="ECO:0000313" key="3">
    <source>
        <dbReference type="Proteomes" id="UP000324897"/>
    </source>
</evidence>